<dbReference type="InterPro" id="IPR029033">
    <property type="entry name" value="His_PPase_superfam"/>
</dbReference>
<protein>
    <submittedName>
        <fullName evidence="1">Broad specificity phosphatase PhoE</fullName>
    </submittedName>
</protein>
<dbReference type="RefSeq" id="WP_306986222.1">
    <property type="nucleotide sequence ID" value="NZ_JAUSZV010000005.1"/>
</dbReference>
<gene>
    <name evidence="1" type="ORF">QFZ22_009238</name>
</gene>
<dbReference type="Gene3D" id="3.40.50.1240">
    <property type="entry name" value="Phosphoglycerate mutase-like"/>
    <property type="match status" value="1"/>
</dbReference>
<dbReference type="AlphaFoldDB" id="A0AAW8FX12"/>
<evidence type="ECO:0000313" key="2">
    <source>
        <dbReference type="Proteomes" id="UP001234216"/>
    </source>
</evidence>
<dbReference type="SUPFAM" id="SSF53254">
    <property type="entry name" value="Phosphoglycerate mutase-like"/>
    <property type="match status" value="1"/>
</dbReference>
<name>A0AAW8FX12_9ACTN</name>
<dbReference type="Pfam" id="PF00300">
    <property type="entry name" value="His_Phos_1"/>
    <property type="match status" value="1"/>
</dbReference>
<reference evidence="1" key="1">
    <citation type="submission" date="2023-07" db="EMBL/GenBank/DDBJ databases">
        <title>Comparative genomics of wheat-associated soil bacteria to identify genetic determinants of phenazine resistance.</title>
        <authorList>
            <person name="Mouncey N."/>
        </authorList>
    </citation>
    <scope>NUCLEOTIDE SEQUENCE</scope>
    <source>
        <strain evidence="1">V4I22</strain>
    </source>
</reference>
<dbReference type="EMBL" id="JAUSZV010000005">
    <property type="protein sequence ID" value="MDQ0913253.1"/>
    <property type="molecule type" value="Genomic_DNA"/>
</dbReference>
<comment type="caution">
    <text evidence="1">The sequence shown here is derived from an EMBL/GenBank/DDBJ whole genome shotgun (WGS) entry which is preliminary data.</text>
</comment>
<dbReference type="InterPro" id="IPR013078">
    <property type="entry name" value="His_Pase_superF_clade-1"/>
</dbReference>
<organism evidence="1 2">
    <name type="scientific">Streptomyces canus</name>
    <dbReference type="NCBI Taxonomy" id="58343"/>
    <lineage>
        <taxon>Bacteria</taxon>
        <taxon>Bacillati</taxon>
        <taxon>Actinomycetota</taxon>
        <taxon>Actinomycetes</taxon>
        <taxon>Kitasatosporales</taxon>
        <taxon>Streptomycetaceae</taxon>
        <taxon>Streptomyces</taxon>
        <taxon>Streptomyces aurantiacus group</taxon>
    </lineage>
</organism>
<accession>A0AAW8FX12</accession>
<dbReference type="Proteomes" id="UP001234216">
    <property type="component" value="Unassembled WGS sequence"/>
</dbReference>
<proteinExistence type="predicted"/>
<sequence>MNCPRRLDERAPMAVRLTLLCAAARTERAVRFADGPLDERALRRAETAAGTLPEARTVYTAPSRRCTGTAEALGREAVTAQPALRDLDMGSWYGRTLDEIAATDASGLVSWLTDPEAAPHGGESVEQICDRVAAWLDALPSDAGRVLAVVEQAVARAAVVHALGAPHQAFWRIDVPPLSTVGLTGRDGRWNLRMSELPLSPRPPR</sequence>
<evidence type="ECO:0000313" key="1">
    <source>
        <dbReference type="EMBL" id="MDQ0913253.1"/>
    </source>
</evidence>